<evidence type="ECO:0000256" key="3">
    <source>
        <dbReference type="ARBA" id="ARBA00022692"/>
    </source>
</evidence>
<keyword evidence="3 7" id="KW-0812">Transmembrane</keyword>
<dbReference type="PANTHER" id="PTHR30625">
    <property type="entry name" value="PROTEIN TOLQ"/>
    <property type="match status" value="1"/>
</dbReference>
<dbReference type="PANTHER" id="PTHR30625:SF3">
    <property type="entry name" value="TOL-PAL SYSTEM PROTEIN TOLQ"/>
    <property type="match status" value="1"/>
</dbReference>
<evidence type="ECO:0000256" key="1">
    <source>
        <dbReference type="ARBA" id="ARBA00004651"/>
    </source>
</evidence>
<evidence type="ECO:0000259" key="8">
    <source>
        <dbReference type="Pfam" id="PF01618"/>
    </source>
</evidence>
<organism evidence="9 10">
    <name type="scientific">Mailhella massiliensis</name>
    <dbReference type="NCBI Taxonomy" id="1903261"/>
    <lineage>
        <taxon>Bacteria</taxon>
        <taxon>Pseudomonadati</taxon>
        <taxon>Thermodesulfobacteriota</taxon>
        <taxon>Desulfovibrionia</taxon>
        <taxon>Desulfovibrionales</taxon>
        <taxon>Desulfovibrionaceae</taxon>
        <taxon>Mailhella</taxon>
    </lineage>
</organism>
<keyword evidence="6" id="KW-0653">Protein transport</keyword>
<keyword evidence="6" id="KW-0813">Transport</keyword>
<sequence length="228" mass="25030">MDMIFHAVMQATLVSKLVLSLLLFMSLVSWAYMLGKWLCLRKVRKQVRHGLDVMDSDDLLESLAELECHGRSPLYGITRRGVREFNRISRTGDAERLMNDNVRRALHFGIAHEMARLRSSLSLLATTASTAPFIGLFGTVWGIMYSFQSIAVMKSVSIATVAPGIAEALIATAVGLFVAIPATWGFNMFRASLSAIENECITFAGQLLNRMQHEVGHHAGGLSFGGGK</sequence>
<reference evidence="9" key="2">
    <citation type="submission" date="2021-09" db="EMBL/GenBank/DDBJ databases">
        <authorList>
            <person name="Gilroy R."/>
        </authorList>
    </citation>
    <scope>NUCLEOTIDE SEQUENCE</scope>
    <source>
        <strain evidence="9">ChiGjej2B2-19336</strain>
    </source>
</reference>
<feature type="transmembrane region" description="Helical" evidence="7">
    <location>
        <begin position="121"/>
        <end position="144"/>
    </location>
</feature>
<keyword evidence="4 7" id="KW-1133">Transmembrane helix</keyword>
<evidence type="ECO:0000313" key="10">
    <source>
        <dbReference type="Proteomes" id="UP000698963"/>
    </source>
</evidence>
<evidence type="ECO:0000256" key="7">
    <source>
        <dbReference type="SAM" id="Phobius"/>
    </source>
</evidence>
<evidence type="ECO:0000256" key="6">
    <source>
        <dbReference type="RuleBase" id="RU004057"/>
    </source>
</evidence>
<dbReference type="GO" id="GO:0005886">
    <property type="term" value="C:plasma membrane"/>
    <property type="evidence" value="ECO:0007669"/>
    <property type="project" value="UniProtKB-SubCell"/>
</dbReference>
<feature type="transmembrane region" description="Helical" evidence="7">
    <location>
        <begin position="17"/>
        <end position="39"/>
    </location>
</feature>
<feature type="domain" description="MotA/TolQ/ExbB proton channel" evidence="8">
    <location>
        <begin position="80"/>
        <end position="198"/>
    </location>
</feature>
<keyword evidence="2" id="KW-1003">Cell membrane</keyword>
<dbReference type="InterPro" id="IPR050790">
    <property type="entry name" value="ExbB/TolQ_transport"/>
</dbReference>
<dbReference type="AlphaFoldDB" id="A0A921AV81"/>
<comment type="subcellular location">
    <subcellularLocation>
        <location evidence="1">Cell membrane</location>
        <topology evidence="1">Multi-pass membrane protein</topology>
    </subcellularLocation>
    <subcellularLocation>
        <location evidence="6">Membrane</location>
        <topology evidence="6">Multi-pass membrane protein</topology>
    </subcellularLocation>
</comment>
<dbReference type="InterPro" id="IPR002898">
    <property type="entry name" value="MotA_ExbB_proton_chnl"/>
</dbReference>
<evidence type="ECO:0000256" key="2">
    <source>
        <dbReference type="ARBA" id="ARBA00022475"/>
    </source>
</evidence>
<proteinExistence type="inferred from homology"/>
<comment type="similarity">
    <text evidence="6">Belongs to the exbB/tolQ family.</text>
</comment>
<keyword evidence="5 7" id="KW-0472">Membrane</keyword>
<dbReference type="Proteomes" id="UP000698963">
    <property type="component" value="Unassembled WGS sequence"/>
</dbReference>
<protein>
    <submittedName>
        <fullName evidence="9">MotA/TolQ/ExbB proton channel family protein</fullName>
    </submittedName>
</protein>
<accession>A0A921AV81</accession>
<evidence type="ECO:0000256" key="4">
    <source>
        <dbReference type="ARBA" id="ARBA00022989"/>
    </source>
</evidence>
<dbReference type="GO" id="GO:0017038">
    <property type="term" value="P:protein import"/>
    <property type="evidence" value="ECO:0007669"/>
    <property type="project" value="TreeGrafter"/>
</dbReference>
<dbReference type="EMBL" id="DYZA01000030">
    <property type="protein sequence ID" value="HJD96358.1"/>
    <property type="molecule type" value="Genomic_DNA"/>
</dbReference>
<reference evidence="9" key="1">
    <citation type="journal article" date="2021" name="PeerJ">
        <title>Extensive microbial diversity within the chicken gut microbiome revealed by metagenomics and culture.</title>
        <authorList>
            <person name="Gilroy R."/>
            <person name="Ravi A."/>
            <person name="Getino M."/>
            <person name="Pursley I."/>
            <person name="Horton D.L."/>
            <person name="Alikhan N.F."/>
            <person name="Baker D."/>
            <person name="Gharbi K."/>
            <person name="Hall N."/>
            <person name="Watson M."/>
            <person name="Adriaenssens E.M."/>
            <person name="Foster-Nyarko E."/>
            <person name="Jarju S."/>
            <person name="Secka A."/>
            <person name="Antonio M."/>
            <person name="Oren A."/>
            <person name="Chaudhuri R.R."/>
            <person name="La Ragione R."/>
            <person name="Hildebrand F."/>
            <person name="Pallen M.J."/>
        </authorList>
    </citation>
    <scope>NUCLEOTIDE SEQUENCE</scope>
    <source>
        <strain evidence="9">ChiGjej2B2-19336</strain>
    </source>
</reference>
<evidence type="ECO:0000256" key="5">
    <source>
        <dbReference type="ARBA" id="ARBA00023136"/>
    </source>
</evidence>
<comment type="caution">
    <text evidence="9">The sequence shown here is derived from an EMBL/GenBank/DDBJ whole genome shotgun (WGS) entry which is preliminary data.</text>
</comment>
<name>A0A921AV81_9BACT</name>
<feature type="transmembrane region" description="Helical" evidence="7">
    <location>
        <begin position="156"/>
        <end position="180"/>
    </location>
</feature>
<evidence type="ECO:0000313" key="9">
    <source>
        <dbReference type="EMBL" id="HJD96358.1"/>
    </source>
</evidence>
<dbReference type="RefSeq" id="WP_304120617.1">
    <property type="nucleotide sequence ID" value="NZ_DYZA01000030.1"/>
</dbReference>
<dbReference type="Pfam" id="PF01618">
    <property type="entry name" value="MotA_ExbB"/>
    <property type="match status" value="1"/>
</dbReference>
<gene>
    <name evidence="9" type="ORF">K8W16_01755</name>
</gene>